<dbReference type="AlphaFoldDB" id="A0A940M6B7"/>
<comment type="similarity">
    <text evidence="2">Belongs to the DedA family.</text>
</comment>
<comment type="subcellular location">
    <subcellularLocation>
        <location evidence="1">Cell membrane</location>
        <topology evidence="1">Multi-pass membrane protein</topology>
    </subcellularLocation>
</comment>
<evidence type="ECO:0000256" key="5">
    <source>
        <dbReference type="ARBA" id="ARBA00022989"/>
    </source>
</evidence>
<evidence type="ECO:0000256" key="4">
    <source>
        <dbReference type="ARBA" id="ARBA00022692"/>
    </source>
</evidence>
<dbReference type="GO" id="GO:0005886">
    <property type="term" value="C:plasma membrane"/>
    <property type="evidence" value="ECO:0007669"/>
    <property type="project" value="UniProtKB-SubCell"/>
</dbReference>
<name>A0A940M6B7_9ACTN</name>
<dbReference type="RefSeq" id="WP_209338776.1">
    <property type="nucleotide sequence ID" value="NZ_JAGIQL010000013.1"/>
</dbReference>
<evidence type="ECO:0000256" key="2">
    <source>
        <dbReference type="ARBA" id="ARBA00010792"/>
    </source>
</evidence>
<dbReference type="Proteomes" id="UP000670475">
    <property type="component" value="Unassembled WGS sequence"/>
</dbReference>
<evidence type="ECO:0000256" key="3">
    <source>
        <dbReference type="ARBA" id="ARBA00022475"/>
    </source>
</evidence>
<comment type="caution">
    <text evidence="9">The sequence shown here is derived from an EMBL/GenBank/DDBJ whole genome shotgun (WGS) entry which is preliminary data.</text>
</comment>
<evidence type="ECO:0000259" key="8">
    <source>
        <dbReference type="Pfam" id="PF09335"/>
    </source>
</evidence>
<protein>
    <submittedName>
        <fullName evidence="9">DedA family protein</fullName>
    </submittedName>
</protein>
<keyword evidence="6 7" id="KW-0472">Membrane</keyword>
<evidence type="ECO:0000313" key="9">
    <source>
        <dbReference type="EMBL" id="MBP0456989.1"/>
    </source>
</evidence>
<sequence length="217" mass="23509">MTDAPPPLPGVLGDIAPILDHWGYLAVGGLLFVEDFGVPVPGETILIAASVYAGAGRLDMAVVIAVAVIAAVLGDNVGYAIGRFGGHRLVDRYGKYVLLTPARVRKAEDFFKRHGGKIVTIARFVDGLRQANGIIAGMTLMPWPRFLAFNALGAALWVGTWSTVGYFAGRHLDTLYPQIQRYELVLAAVAVAVIAFMVFRHLRRRRHARQEDTGTGD</sequence>
<dbReference type="EMBL" id="JAGIQL010000013">
    <property type="protein sequence ID" value="MBP0456989.1"/>
    <property type="molecule type" value="Genomic_DNA"/>
</dbReference>
<accession>A0A940M6B7</accession>
<dbReference type="InterPro" id="IPR032816">
    <property type="entry name" value="VTT_dom"/>
</dbReference>
<dbReference type="PANTHER" id="PTHR42709:SF6">
    <property type="entry name" value="UNDECAPRENYL PHOSPHATE TRANSPORTER A"/>
    <property type="match status" value="1"/>
</dbReference>
<keyword evidence="5 7" id="KW-1133">Transmembrane helix</keyword>
<evidence type="ECO:0000313" key="10">
    <source>
        <dbReference type="Proteomes" id="UP000670475"/>
    </source>
</evidence>
<proteinExistence type="inferred from homology"/>
<feature type="domain" description="VTT" evidence="8">
    <location>
        <begin position="40"/>
        <end position="166"/>
    </location>
</feature>
<evidence type="ECO:0000256" key="7">
    <source>
        <dbReference type="SAM" id="Phobius"/>
    </source>
</evidence>
<organism evidence="9 10">
    <name type="scientific">Streptomyces montanisoli</name>
    <dbReference type="NCBI Taxonomy" id="2798581"/>
    <lineage>
        <taxon>Bacteria</taxon>
        <taxon>Bacillati</taxon>
        <taxon>Actinomycetota</taxon>
        <taxon>Actinomycetes</taxon>
        <taxon>Kitasatosporales</taxon>
        <taxon>Streptomycetaceae</taxon>
        <taxon>Streptomyces</taxon>
    </lineage>
</organism>
<gene>
    <name evidence="9" type="ORF">JFN87_05645</name>
</gene>
<dbReference type="PANTHER" id="PTHR42709">
    <property type="entry name" value="ALKALINE PHOSPHATASE LIKE PROTEIN"/>
    <property type="match status" value="1"/>
</dbReference>
<keyword evidence="10" id="KW-1185">Reference proteome</keyword>
<feature type="transmembrane region" description="Helical" evidence="7">
    <location>
        <begin position="146"/>
        <end position="167"/>
    </location>
</feature>
<feature type="transmembrane region" description="Helical" evidence="7">
    <location>
        <begin position="179"/>
        <end position="199"/>
    </location>
</feature>
<reference evidence="9" key="1">
    <citation type="submission" date="2021-03" db="EMBL/GenBank/DDBJ databases">
        <title>Whole genome sequence of Streptomyces bomunensis MMS17-BM035.</title>
        <authorList>
            <person name="Lee J.H."/>
        </authorList>
    </citation>
    <scope>NUCLEOTIDE SEQUENCE</scope>
    <source>
        <strain evidence="9">MMS17-BM035</strain>
    </source>
</reference>
<feature type="transmembrane region" description="Helical" evidence="7">
    <location>
        <begin position="60"/>
        <end position="82"/>
    </location>
</feature>
<keyword evidence="4 7" id="KW-0812">Transmembrane</keyword>
<keyword evidence="3" id="KW-1003">Cell membrane</keyword>
<dbReference type="Pfam" id="PF09335">
    <property type="entry name" value="VTT_dom"/>
    <property type="match status" value="1"/>
</dbReference>
<evidence type="ECO:0000256" key="6">
    <source>
        <dbReference type="ARBA" id="ARBA00023136"/>
    </source>
</evidence>
<dbReference type="InterPro" id="IPR051311">
    <property type="entry name" value="DedA_domain"/>
</dbReference>
<evidence type="ECO:0000256" key="1">
    <source>
        <dbReference type="ARBA" id="ARBA00004651"/>
    </source>
</evidence>